<evidence type="ECO:0000259" key="2">
    <source>
        <dbReference type="PROSITE" id="PS51295"/>
    </source>
</evidence>
<dbReference type="Proteomes" id="UP000776252">
    <property type="component" value="Unassembled WGS sequence"/>
</dbReference>
<accession>A0ABS6BT80</accession>
<reference evidence="3 4" key="1">
    <citation type="submission" date="2021-06" db="EMBL/GenBank/DDBJ databases">
        <title>Clostridia strains as spoilage organisms.</title>
        <authorList>
            <person name="Wambui J."/>
            <person name="Stephan R."/>
            <person name="Stevens M.J.A."/>
        </authorList>
    </citation>
    <scope>NUCLEOTIDE SEQUENCE [LARGE SCALE GENOMIC DNA]</scope>
    <source>
        <strain evidence="3 4">DSM 14204</strain>
    </source>
</reference>
<dbReference type="RefSeq" id="WP_216148982.1">
    <property type="nucleotide sequence ID" value="NZ_JAHLDV010000020.1"/>
</dbReference>
<dbReference type="EMBL" id="JAHLDV010000020">
    <property type="protein sequence ID" value="MBU3160127.1"/>
    <property type="molecule type" value="Genomic_DNA"/>
</dbReference>
<sequence length="96" mass="10678">MITSKQRSYLRTFGNKLQPLFQLGKAGVEQNFLKQVEEALEAREIIKIKVLNNSGLTARDASDIICESIGAEAVQSIGSKCVLYKRSIKKPIIELP</sequence>
<dbReference type="InterPro" id="IPR001890">
    <property type="entry name" value="RNA-binding_CRM"/>
</dbReference>
<keyword evidence="1" id="KW-0694">RNA-binding</keyword>
<comment type="caution">
    <text evidence="3">The sequence shown here is derived from an EMBL/GenBank/DDBJ whole genome shotgun (WGS) entry which is preliminary data.</text>
</comment>
<dbReference type="SMART" id="SM01103">
    <property type="entry name" value="CRS1_YhbY"/>
    <property type="match status" value="1"/>
</dbReference>
<dbReference type="PANTHER" id="PTHR40065:SF3">
    <property type="entry name" value="RNA-BINDING PROTEIN YHBY"/>
    <property type="match status" value="1"/>
</dbReference>
<dbReference type="Pfam" id="PF01985">
    <property type="entry name" value="CRS1_YhbY"/>
    <property type="match status" value="1"/>
</dbReference>
<evidence type="ECO:0000313" key="3">
    <source>
        <dbReference type="EMBL" id="MBU3160127.1"/>
    </source>
</evidence>
<keyword evidence="4" id="KW-1185">Reference proteome</keyword>
<dbReference type="InterPro" id="IPR051925">
    <property type="entry name" value="RNA-binding_domain"/>
</dbReference>
<dbReference type="PANTHER" id="PTHR40065">
    <property type="entry name" value="RNA-BINDING PROTEIN YHBY"/>
    <property type="match status" value="1"/>
</dbReference>
<organism evidence="3 4">
    <name type="scientific">Clostridium frigoris</name>
    <dbReference type="NCBI Taxonomy" id="205327"/>
    <lineage>
        <taxon>Bacteria</taxon>
        <taxon>Bacillati</taxon>
        <taxon>Bacillota</taxon>
        <taxon>Clostridia</taxon>
        <taxon>Eubacteriales</taxon>
        <taxon>Clostridiaceae</taxon>
        <taxon>Clostridium</taxon>
    </lineage>
</organism>
<evidence type="ECO:0000256" key="1">
    <source>
        <dbReference type="PROSITE-ProRule" id="PRU00626"/>
    </source>
</evidence>
<protein>
    <submittedName>
        <fullName evidence="3">YhbY family RNA-binding protein</fullName>
    </submittedName>
</protein>
<gene>
    <name evidence="3" type="ORF">KPL37_10210</name>
</gene>
<evidence type="ECO:0000313" key="4">
    <source>
        <dbReference type="Proteomes" id="UP000776252"/>
    </source>
</evidence>
<feature type="domain" description="CRM" evidence="2">
    <location>
        <begin position="1"/>
        <end position="96"/>
    </location>
</feature>
<proteinExistence type="predicted"/>
<name>A0ABS6BT80_9CLOT</name>
<dbReference type="PROSITE" id="PS51295">
    <property type="entry name" value="CRM"/>
    <property type="match status" value="1"/>
</dbReference>